<protein>
    <submittedName>
        <fullName evidence="1">Uncharacterized protein</fullName>
    </submittedName>
</protein>
<gene>
    <name evidence="1" type="ORF">B4167_0326</name>
</gene>
<dbReference type="AlphaFoldDB" id="A0ABD4A4T9"/>
<proteinExistence type="predicted"/>
<accession>A0ABD4A4T9</accession>
<dbReference type="Proteomes" id="UP000032076">
    <property type="component" value="Unassembled WGS sequence"/>
</dbReference>
<reference evidence="1 2" key="1">
    <citation type="submission" date="2015-01" db="EMBL/GenBank/DDBJ databases">
        <title>Draft Genome Sequences of Four Bacillus thermoamylovorans Strains, Isolated From Food Products.</title>
        <authorList>
            <person name="Krawcyk A.O."/>
            <person name="Berendsen E.M."/>
            <person name="Eijlander R.T."/>
            <person name="de Jong A."/>
            <person name="Wells-Bennik M."/>
            <person name="Kuipers O.P."/>
        </authorList>
    </citation>
    <scope>NUCLEOTIDE SEQUENCE [LARGE SCALE GENOMIC DNA]</scope>
    <source>
        <strain evidence="1 2">B4167</strain>
    </source>
</reference>
<evidence type="ECO:0000313" key="2">
    <source>
        <dbReference type="Proteomes" id="UP000032076"/>
    </source>
</evidence>
<dbReference type="EMBL" id="JXLU01000105">
    <property type="protein sequence ID" value="KIO71911.1"/>
    <property type="molecule type" value="Genomic_DNA"/>
</dbReference>
<name>A0ABD4A4T9_9BACI</name>
<sequence length="39" mass="4878">MSIFKWDEIMNVMTSMGYRLIDLHEHEFSKEFIGRVWYH</sequence>
<organism evidence="1 2">
    <name type="scientific">Caldibacillus thermoamylovorans</name>
    <dbReference type="NCBI Taxonomy" id="35841"/>
    <lineage>
        <taxon>Bacteria</taxon>
        <taxon>Bacillati</taxon>
        <taxon>Bacillota</taxon>
        <taxon>Bacilli</taxon>
        <taxon>Bacillales</taxon>
        <taxon>Bacillaceae</taxon>
        <taxon>Caldibacillus</taxon>
    </lineage>
</organism>
<evidence type="ECO:0000313" key="1">
    <source>
        <dbReference type="EMBL" id="KIO71911.1"/>
    </source>
</evidence>
<comment type="caution">
    <text evidence="1">The sequence shown here is derived from an EMBL/GenBank/DDBJ whole genome shotgun (WGS) entry which is preliminary data.</text>
</comment>